<protein>
    <submittedName>
        <fullName evidence="3">Uncharacterized protein</fullName>
    </submittedName>
</protein>
<evidence type="ECO:0000256" key="2">
    <source>
        <dbReference type="SAM" id="SignalP"/>
    </source>
</evidence>
<keyword evidence="4" id="KW-1185">Reference proteome</keyword>
<dbReference type="Proteomes" id="UP001219525">
    <property type="component" value="Unassembled WGS sequence"/>
</dbReference>
<feature type="signal peptide" evidence="2">
    <location>
        <begin position="1"/>
        <end position="21"/>
    </location>
</feature>
<evidence type="ECO:0000313" key="4">
    <source>
        <dbReference type="Proteomes" id="UP001219525"/>
    </source>
</evidence>
<keyword evidence="2" id="KW-0732">Signal</keyword>
<name>A0AAD6VEY6_9AGAR</name>
<organism evidence="3 4">
    <name type="scientific">Mycena pura</name>
    <dbReference type="NCBI Taxonomy" id="153505"/>
    <lineage>
        <taxon>Eukaryota</taxon>
        <taxon>Fungi</taxon>
        <taxon>Dikarya</taxon>
        <taxon>Basidiomycota</taxon>
        <taxon>Agaricomycotina</taxon>
        <taxon>Agaricomycetes</taxon>
        <taxon>Agaricomycetidae</taxon>
        <taxon>Agaricales</taxon>
        <taxon>Marasmiineae</taxon>
        <taxon>Mycenaceae</taxon>
        <taxon>Mycena</taxon>
    </lineage>
</organism>
<evidence type="ECO:0000313" key="3">
    <source>
        <dbReference type="EMBL" id="KAJ7210082.1"/>
    </source>
</evidence>
<reference evidence="3" key="1">
    <citation type="submission" date="2023-03" db="EMBL/GenBank/DDBJ databases">
        <title>Massive genome expansion in bonnet fungi (Mycena s.s.) driven by repeated elements and novel gene families across ecological guilds.</title>
        <authorList>
            <consortium name="Lawrence Berkeley National Laboratory"/>
            <person name="Harder C.B."/>
            <person name="Miyauchi S."/>
            <person name="Viragh M."/>
            <person name="Kuo A."/>
            <person name="Thoen E."/>
            <person name="Andreopoulos B."/>
            <person name="Lu D."/>
            <person name="Skrede I."/>
            <person name="Drula E."/>
            <person name="Henrissat B."/>
            <person name="Morin E."/>
            <person name="Kohler A."/>
            <person name="Barry K."/>
            <person name="LaButti K."/>
            <person name="Morin E."/>
            <person name="Salamov A."/>
            <person name="Lipzen A."/>
            <person name="Mereny Z."/>
            <person name="Hegedus B."/>
            <person name="Baldrian P."/>
            <person name="Stursova M."/>
            <person name="Weitz H."/>
            <person name="Taylor A."/>
            <person name="Grigoriev I.V."/>
            <person name="Nagy L.G."/>
            <person name="Martin F."/>
            <person name="Kauserud H."/>
        </authorList>
    </citation>
    <scope>NUCLEOTIDE SEQUENCE</scope>
    <source>
        <strain evidence="3">9144</strain>
    </source>
</reference>
<dbReference type="EMBL" id="JARJCW010000029">
    <property type="protein sequence ID" value="KAJ7210082.1"/>
    <property type="molecule type" value="Genomic_DNA"/>
</dbReference>
<dbReference type="AlphaFoldDB" id="A0AAD6VEY6"/>
<feature type="compositionally biased region" description="Basic and acidic residues" evidence="1">
    <location>
        <begin position="169"/>
        <end position="179"/>
    </location>
</feature>
<feature type="chain" id="PRO_5042237699" evidence="2">
    <location>
        <begin position="22"/>
        <end position="239"/>
    </location>
</feature>
<accession>A0AAD6VEY6</accession>
<evidence type="ECO:0000256" key="1">
    <source>
        <dbReference type="SAM" id="MobiDB-lite"/>
    </source>
</evidence>
<comment type="caution">
    <text evidence="3">The sequence shown here is derived from an EMBL/GenBank/DDBJ whole genome shotgun (WGS) entry which is preliminary data.</text>
</comment>
<sequence>MPVWSTSLLLALTISVFGALAVPASNVTRSLERRETVINSGTSEGSGTIDGLIWQATGLYRINCYSLFLSSDSTKQLDPGFPSSLGASFSYTWKQYLYASTGTGTSFFHLMQLFDDTAGEPVVTLDAVSGTVAIHDFVRGDGEASCGAKACPTTDITNYHGTTTTHTISTDKSRSDRGKTGSSGSVTYKVTRDDNGLEVISYSATGQMGTGVTYVKLGIYRAAFEGMTTANAVVGDWTG</sequence>
<feature type="region of interest" description="Disordered" evidence="1">
    <location>
        <begin position="162"/>
        <end position="187"/>
    </location>
</feature>
<proteinExistence type="predicted"/>
<gene>
    <name evidence="3" type="ORF">GGX14DRAFT_394878</name>
</gene>